<dbReference type="CDD" id="cd02568">
    <property type="entry name" value="PseudoU_synth_PUS1_PUS2"/>
    <property type="match status" value="1"/>
</dbReference>
<keyword evidence="7" id="KW-0539">Nucleus</keyword>
<evidence type="ECO:0000313" key="22">
    <source>
        <dbReference type="EMBL" id="OXA43817.1"/>
    </source>
</evidence>
<evidence type="ECO:0000256" key="5">
    <source>
        <dbReference type="ARBA" id="ARBA00022694"/>
    </source>
</evidence>
<keyword evidence="23" id="KW-1185">Reference proteome</keyword>
<dbReference type="GO" id="GO:0031119">
    <property type="term" value="P:tRNA pseudouridine synthesis"/>
    <property type="evidence" value="ECO:0007669"/>
    <property type="project" value="InterPro"/>
</dbReference>
<dbReference type="InterPro" id="IPR020103">
    <property type="entry name" value="PsdUridine_synth_cat_dom_sf"/>
</dbReference>
<evidence type="ECO:0000259" key="21">
    <source>
        <dbReference type="Pfam" id="PF01416"/>
    </source>
</evidence>
<feature type="compositionally biased region" description="Basic and acidic residues" evidence="20">
    <location>
        <begin position="499"/>
        <end position="521"/>
    </location>
</feature>
<dbReference type="PANTHER" id="PTHR11142">
    <property type="entry name" value="PSEUDOURIDYLATE SYNTHASE"/>
    <property type="match status" value="1"/>
</dbReference>
<dbReference type="STRING" id="158441.A0A226DGJ6"/>
<keyword evidence="6" id="KW-0413">Isomerase</keyword>
<dbReference type="FunFam" id="3.30.70.660:FF:000002">
    <property type="entry name" value="tRNA pseudouridine synthase"/>
    <property type="match status" value="1"/>
</dbReference>
<evidence type="ECO:0000256" key="2">
    <source>
        <dbReference type="ARBA" id="ARBA00004123"/>
    </source>
</evidence>
<accession>A0A226DGJ6</accession>
<name>A0A226DGJ6_FOLCA</name>
<dbReference type="NCBIfam" id="TIGR00071">
    <property type="entry name" value="hisT_truA"/>
    <property type="match status" value="1"/>
</dbReference>
<dbReference type="SUPFAM" id="SSF55120">
    <property type="entry name" value="Pseudouridine synthase"/>
    <property type="match status" value="1"/>
</dbReference>
<comment type="catalytic activity">
    <reaction evidence="1">
        <text>a uridine in mRNA = a pseudouridine in mRNA</text>
        <dbReference type="Rhea" id="RHEA:56644"/>
        <dbReference type="Rhea" id="RHEA-COMP:14658"/>
        <dbReference type="Rhea" id="RHEA-COMP:14659"/>
        <dbReference type="ChEBI" id="CHEBI:65314"/>
        <dbReference type="ChEBI" id="CHEBI:65315"/>
    </reaction>
</comment>
<dbReference type="GO" id="GO:1990481">
    <property type="term" value="P:mRNA pseudouridine synthesis"/>
    <property type="evidence" value="ECO:0007669"/>
    <property type="project" value="TreeGrafter"/>
</dbReference>
<dbReference type="GO" id="GO:0003723">
    <property type="term" value="F:RNA binding"/>
    <property type="evidence" value="ECO:0007669"/>
    <property type="project" value="InterPro"/>
</dbReference>
<gene>
    <name evidence="22" type="ORF">Fcan01_21576</name>
</gene>
<dbReference type="InterPro" id="IPR001406">
    <property type="entry name" value="PsdUridine_synth_TruA"/>
</dbReference>
<reference evidence="22 23" key="1">
    <citation type="submission" date="2015-12" db="EMBL/GenBank/DDBJ databases">
        <title>The genome of Folsomia candida.</title>
        <authorList>
            <person name="Faddeeva A."/>
            <person name="Derks M.F."/>
            <person name="Anvar Y."/>
            <person name="Smit S."/>
            <person name="Van Straalen N."/>
            <person name="Roelofs D."/>
        </authorList>
    </citation>
    <scope>NUCLEOTIDE SEQUENCE [LARGE SCALE GENOMIC DNA]</scope>
    <source>
        <strain evidence="22 23">VU population</strain>
        <tissue evidence="22">Whole body</tissue>
    </source>
</reference>
<dbReference type="GO" id="GO:0006397">
    <property type="term" value="P:mRNA processing"/>
    <property type="evidence" value="ECO:0007669"/>
    <property type="project" value="UniProtKB-KW"/>
</dbReference>
<comment type="similarity">
    <text evidence="3">Belongs to the tRNA pseudouridine synthase TruA family.</text>
</comment>
<evidence type="ECO:0000256" key="18">
    <source>
        <dbReference type="PIRSR" id="PIRSR641708-1"/>
    </source>
</evidence>
<sequence length="546" mass="62331">MATNLSVKTSRLVVGLFSNIRTLTHHNHCSPSIALWSRSLENICPLNRSPFLPPLRHFTAKFDMEKDPKISLSPSCETVQIQTEKDVETITESVTTNVNDKTIGEQDSNIGLVTNDEKVVAPPEKKEYLRRRKMVLMLSYCGQSYFGMQRNPGTKTIEDDLLQALLKAGYIDEEASKLPRVMQFQRAARTDKHVSAARQIVSMKMPDTIDVAKVNSFLPAEVRVMGVKKATKGFDCKTNCDGRTYMYMIPSFAFVPIDQSVTEDYRINEQVLTSLRAILESYVGTKNFHNFTSRRKPTDPSSKRYIISFTASEPFMKDGLEYLILRVKGQSFMLHQIRKMIGLVVAYMRGFAGKDTFAKAWESERIDIPKVPGVGLVLDHVHYERYNQRYGSDGMHSLLTWDEFSDQVEEFCQTYIYPVITKSENEEKSMFEWLTTLPYHTYDMRETNRDPNIKNISFEDGDGRGTPREYSKIGQAGLMANGGRPLEEDEDEGDDSDGDDVRKSRKRDSSRSKNEKVKSDMNNDEDNDDDTEFVQAELAKRKKAIS</sequence>
<comment type="catalytic activity">
    <reaction evidence="9">
        <text>uridine(38/39/40) in tRNA = pseudouridine(38/39/40) in tRNA</text>
        <dbReference type="Rhea" id="RHEA:22376"/>
        <dbReference type="Rhea" id="RHEA-COMP:10085"/>
        <dbReference type="Rhea" id="RHEA-COMP:10087"/>
        <dbReference type="ChEBI" id="CHEBI:65314"/>
        <dbReference type="ChEBI" id="CHEBI:65315"/>
        <dbReference type="EC" id="5.4.99.12"/>
    </reaction>
</comment>
<dbReference type="FunFam" id="3.30.70.580:FF:000002">
    <property type="entry name" value="tRNA pseudouridine synthase"/>
    <property type="match status" value="1"/>
</dbReference>
<dbReference type="AlphaFoldDB" id="A0A226DGJ6"/>
<feature type="compositionally biased region" description="Basic and acidic residues" evidence="20">
    <location>
        <begin position="461"/>
        <end position="471"/>
    </location>
</feature>
<feature type="active site" description="Nucleophile" evidence="18">
    <location>
        <position position="191"/>
    </location>
</feature>
<feature type="region of interest" description="Disordered" evidence="20">
    <location>
        <begin position="445"/>
        <end position="533"/>
    </location>
</feature>
<evidence type="ECO:0000256" key="17">
    <source>
        <dbReference type="ARBA" id="ARBA00081344"/>
    </source>
</evidence>
<comment type="function">
    <text evidence="10">Pseudouridylate synthase that catalyzes pseudouridylation of tRNAs and mRNAs. Acts on positions 27/28 in the anticodon stem and also positions 34 and 36 in the anticodon of an intron containing tRNA. Also catalyzes pseudouridylation of mRNAs: mediates pseudouridylation of mRNAs with the consensus sequence 5'-UGUAG-3'. Acts as a regulator of pre-mRNA splicing by mediating pseudouridylation of pre-mRNAs at locations associated with alternatively spliced regions. Pseudouridylation of pre-mRNAs near splice sites directly regulates mRNA splicing and mRNA 3'-end processing. Involved in regulation of nuclear receptor activity through pseudouridylation of SRA1 mRNA.</text>
</comment>
<evidence type="ECO:0000256" key="4">
    <source>
        <dbReference type="ARBA" id="ARBA00022664"/>
    </source>
</evidence>
<keyword evidence="5" id="KW-0819">tRNA processing</keyword>
<evidence type="ECO:0000256" key="16">
    <source>
        <dbReference type="ARBA" id="ARBA00080849"/>
    </source>
</evidence>
<dbReference type="InterPro" id="IPR020095">
    <property type="entry name" value="PsdUridine_synth_TruA_C"/>
</dbReference>
<evidence type="ECO:0000256" key="6">
    <source>
        <dbReference type="ARBA" id="ARBA00023235"/>
    </source>
</evidence>
<dbReference type="InterPro" id="IPR041708">
    <property type="entry name" value="PUS1/PUS2-like"/>
</dbReference>
<evidence type="ECO:0000256" key="11">
    <source>
        <dbReference type="ARBA" id="ARBA00064589"/>
    </source>
</evidence>
<evidence type="ECO:0000256" key="1">
    <source>
        <dbReference type="ARBA" id="ARBA00001166"/>
    </source>
</evidence>
<comment type="subcellular location">
    <subcellularLocation>
        <location evidence="2">Nucleus</location>
    </subcellularLocation>
</comment>
<dbReference type="Gene3D" id="3.30.70.660">
    <property type="entry name" value="Pseudouridine synthase I, catalytic domain, C-terminal subdomain"/>
    <property type="match status" value="1"/>
</dbReference>
<evidence type="ECO:0000256" key="9">
    <source>
        <dbReference type="ARBA" id="ARBA00052184"/>
    </source>
</evidence>
<evidence type="ECO:0000256" key="15">
    <source>
        <dbReference type="ARBA" id="ARBA00079087"/>
    </source>
</evidence>
<evidence type="ECO:0000256" key="19">
    <source>
        <dbReference type="PIRSR" id="PIRSR641708-2"/>
    </source>
</evidence>
<comment type="subunit">
    <text evidence="11">Monomer. Forms a complex with RARG and the SRA1 RNA in the nucleus.</text>
</comment>
<feature type="compositionally biased region" description="Acidic residues" evidence="20">
    <location>
        <begin position="487"/>
        <end position="498"/>
    </location>
</feature>
<feature type="compositionally biased region" description="Acidic residues" evidence="20">
    <location>
        <begin position="522"/>
        <end position="532"/>
    </location>
</feature>
<protein>
    <recommendedName>
        <fullName evidence="13">Pseudouridylate synthase 1 homolog</fullName>
        <ecNumber evidence="12">5.4.99.12</ecNumber>
    </recommendedName>
    <alternativeName>
        <fullName evidence="14">tRNA pseudouridine synthase 1</fullName>
    </alternativeName>
    <alternativeName>
        <fullName evidence="17">tRNA pseudouridine(38-40) synthase</fullName>
    </alternativeName>
    <alternativeName>
        <fullName evidence="15">tRNA pseudouridylate synthase I</fullName>
    </alternativeName>
    <alternativeName>
        <fullName evidence="16">tRNA-uridine isomerase I</fullName>
    </alternativeName>
</protein>
<dbReference type="InterPro" id="IPR020097">
    <property type="entry name" value="PsdUridine_synth_TruA_a/b_dom"/>
</dbReference>
<dbReference type="EC" id="5.4.99.12" evidence="12"/>
<evidence type="ECO:0000256" key="12">
    <source>
        <dbReference type="ARBA" id="ARBA00066509"/>
    </source>
</evidence>
<feature type="binding site" evidence="19">
    <location>
        <position position="245"/>
    </location>
    <ligand>
        <name>substrate</name>
    </ligand>
</feature>
<evidence type="ECO:0000313" key="23">
    <source>
        <dbReference type="Proteomes" id="UP000198287"/>
    </source>
</evidence>
<comment type="caution">
    <text evidence="22">The sequence shown here is derived from an EMBL/GenBank/DDBJ whole genome shotgun (WGS) entry which is preliminary data.</text>
</comment>
<dbReference type="Gene3D" id="3.30.70.580">
    <property type="entry name" value="Pseudouridine synthase I, catalytic domain, N-terminal subdomain"/>
    <property type="match status" value="1"/>
</dbReference>
<feature type="domain" description="Pseudouridine synthase I TruA alpha/beta" evidence="21">
    <location>
        <begin position="280"/>
        <end position="384"/>
    </location>
</feature>
<organism evidence="22 23">
    <name type="scientific">Folsomia candida</name>
    <name type="common">Springtail</name>
    <dbReference type="NCBI Taxonomy" id="158441"/>
    <lineage>
        <taxon>Eukaryota</taxon>
        <taxon>Metazoa</taxon>
        <taxon>Ecdysozoa</taxon>
        <taxon>Arthropoda</taxon>
        <taxon>Hexapoda</taxon>
        <taxon>Collembola</taxon>
        <taxon>Entomobryomorpha</taxon>
        <taxon>Isotomoidea</taxon>
        <taxon>Isotomidae</taxon>
        <taxon>Proisotominae</taxon>
        <taxon>Folsomia</taxon>
    </lineage>
</organism>
<dbReference type="GO" id="GO:0005634">
    <property type="term" value="C:nucleus"/>
    <property type="evidence" value="ECO:0007669"/>
    <property type="project" value="UniProtKB-SubCell"/>
</dbReference>
<dbReference type="Pfam" id="PF01416">
    <property type="entry name" value="PseudoU_synth_1"/>
    <property type="match status" value="1"/>
</dbReference>
<dbReference type="PANTHER" id="PTHR11142:SF4">
    <property type="entry name" value="PSEUDOURIDYLATE SYNTHASE 1 HOMOLOG"/>
    <property type="match status" value="1"/>
</dbReference>
<proteinExistence type="inferred from homology"/>
<evidence type="ECO:0000256" key="20">
    <source>
        <dbReference type="SAM" id="MobiDB-lite"/>
    </source>
</evidence>
<keyword evidence="4" id="KW-0507">mRNA processing</keyword>
<evidence type="ECO:0000256" key="14">
    <source>
        <dbReference type="ARBA" id="ARBA00075153"/>
    </source>
</evidence>
<dbReference type="EMBL" id="LNIX01000021">
    <property type="protein sequence ID" value="OXA43817.1"/>
    <property type="molecule type" value="Genomic_DNA"/>
</dbReference>
<evidence type="ECO:0000256" key="13">
    <source>
        <dbReference type="ARBA" id="ARBA00068582"/>
    </source>
</evidence>
<dbReference type="OrthoDB" id="10256309at2759"/>
<dbReference type="InterPro" id="IPR020094">
    <property type="entry name" value="TruA/RsuA/RluB/E/F_N"/>
</dbReference>
<evidence type="ECO:0000256" key="10">
    <source>
        <dbReference type="ARBA" id="ARBA00053709"/>
    </source>
</evidence>
<comment type="catalytic activity">
    <reaction evidence="8">
        <text>a uridine in tRNA = a pseudouridine in tRNA</text>
        <dbReference type="Rhea" id="RHEA:54572"/>
        <dbReference type="Rhea" id="RHEA-COMP:13339"/>
        <dbReference type="Rhea" id="RHEA-COMP:13934"/>
        <dbReference type="ChEBI" id="CHEBI:65314"/>
        <dbReference type="ChEBI" id="CHEBI:65315"/>
    </reaction>
</comment>
<dbReference type="Proteomes" id="UP000198287">
    <property type="component" value="Unassembled WGS sequence"/>
</dbReference>
<evidence type="ECO:0000256" key="7">
    <source>
        <dbReference type="ARBA" id="ARBA00023242"/>
    </source>
</evidence>
<evidence type="ECO:0000256" key="8">
    <source>
        <dbReference type="ARBA" id="ARBA00036943"/>
    </source>
</evidence>
<evidence type="ECO:0000256" key="3">
    <source>
        <dbReference type="ARBA" id="ARBA00009375"/>
    </source>
</evidence>
<dbReference type="GO" id="GO:0160147">
    <property type="term" value="F:tRNA pseudouridine(38-40) synthase activity"/>
    <property type="evidence" value="ECO:0007669"/>
    <property type="project" value="UniProtKB-EC"/>
</dbReference>